<evidence type="ECO:0000256" key="5">
    <source>
        <dbReference type="ARBA" id="ARBA00022801"/>
    </source>
</evidence>
<dbReference type="PANTHER" id="PTHR13046:SF0">
    <property type="entry name" value="CAAX PRENYL PROTEASE 2"/>
    <property type="match status" value="1"/>
</dbReference>
<evidence type="ECO:0000313" key="11">
    <source>
        <dbReference type="EMBL" id="GAK67575.1"/>
    </source>
</evidence>
<dbReference type="PANTHER" id="PTHR13046">
    <property type="entry name" value="PROTEASE U48 CAAX PRENYL PROTEASE RCE1"/>
    <property type="match status" value="1"/>
</dbReference>
<reference evidence="12" key="1">
    <citation type="journal article" date="2014" name="Genome Announc.">
        <title>Draft Genome Sequence of the Yeast Pseudozyma antarctica Type Strain JCM10317, a Producer of the Glycolipid Biosurfactants, Mannosylerythritol Lipids.</title>
        <authorList>
            <person name="Saika A."/>
            <person name="Koike H."/>
            <person name="Hori T."/>
            <person name="Fukuoka T."/>
            <person name="Sato S."/>
            <person name="Habe H."/>
            <person name="Kitamoto D."/>
            <person name="Morita T."/>
        </authorList>
    </citation>
    <scope>NUCLEOTIDE SEQUENCE [LARGE SCALE GENOMIC DNA]</scope>
    <source>
        <strain evidence="12">JCM 10317</strain>
    </source>
</reference>
<protein>
    <recommendedName>
        <fullName evidence="10">intramembrane prenyl-peptidase Rce1</fullName>
        <ecNumber evidence="10">3.4.26.1</ecNumber>
    </recommendedName>
</protein>
<keyword evidence="6" id="KW-0256">Endoplasmic reticulum</keyword>
<dbReference type="InterPro" id="IPR039731">
    <property type="entry name" value="Rce1"/>
</dbReference>
<evidence type="ECO:0000313" key="12">
    <source>
        <dbReference type="Proteomes" id="UP000053758"/>
    </source>
</evidence>
<dbReference type="EMBL" id="DF830086">
    <property type="protein sequence ID" value="GAK67575.1"/>
    <property type="molecule type" value="Genomic_DNA"/>
</dbReference>
<dbReference type="GO" id="GO:0005789">
    <property type="term" value="C:endoplasmic reticulum membrane"/>
    <property type="evidence" value="ECO:0007669"/>
    <property type="project" value="UniProtKB-SubCell"/>
</dbReference>
<evidence type="ECO:0000256" key="4">
    <source>
        <dbReference type="ARBA" id="ARBA00022692"/>
    </source>
</evidence>
<name>A0A081CLM9_PSEA2</name>
<dbReference type="GO" id="GO:0004222">
    <property type="term" value="F:metalloendopeptidase activity"/>
    <property type="evidence" value="ECO:0007669"/>
    <property type="project" value="InterPro"/>
</dbReference>
<dbReference type="Proteomes" id="UP000053758">
    <property type="component" value="Unassembled WGS sequence"/>
</dbReference>
<comment type="similarity">
    <text evidence="2">Belongs to the peptidase U48 family.</text>
</comment>
<keyword evidence="4" id="KW-0812">Transmembrane</keyword>
<dbReference type="GeneID" id="26306657"/>
<comment type="subcellular location">
    <subcellularLocation>
        <location evidence="1">Endoplasmic reticulum membrane</location>
        <topology evidence="1">Multi-pass membrane protein</topology>
    </subcellularLocation>
</comment>
<proteinExistence type="inferred from homology"/>
<dbReference type="OrthoDB" id="271604at2759"/>
<dbReference type="AlphaFoldDB" id="A0A081CLM9"/>
<evidence type="ECO:0000256" key="9">
    <source>
        <dbReference type="ARBA" id="ARBA00047280"/>
    </source>
</evidence>
<sequence length="283" mass="30118">MSMLTHLPAPLAPPVLGLGLAVASAAWFTVSYVGSLYLSPAGRINGAVDADGVPLDRDHPVVIRSRIKTASAATALSLVCAGALLKRAIPPSGWLLDTLNIGRLLGLPLPVPTLLTSKIIPISPPLLSYIGSMSVHIAAPVLLTSLLYLGPLLTRFLDGQLPFQRQFNFHTDIVERFTSLAGVRNFLVGPATEELVFRASILAPLYFAGVTRAKLVLATPGFFGIAHVHHAYNVYVSGGRTRSAAIRGAITATAQFVYTTAFGWYANFLFLRAGSVPPDQVHT</sequence>
<evidence type="ECO:0000256" key="6">
    <source>
        <dbReference type="ARBA" id="ARBA00022824"/>
    </source>
</evidence>
<dbReference type="GO" id="GO:0071586">
    <property type="term" value="P:CAAX-box protein processing"/>
    <property type="evidence" value="ECO:0007669"/>
    <property type="project" value="InterPro"/>
</dbReference>
<evidence type="ECO:0000256" key="1">
    <source>
        <dbReference type="ARBA" id="ARBA00004477"/>
    </source>
</evidence>
<dbReference type="Pfam" id="PF02517">
    <property type="entry name" value="Rce1-like"/>
    <property type="match status" value="1"/>
</dbReference>
<evidence type="ECO:0000256" key="8">
    <source>
        <dbReference type="ARBA" id="ARBA00023136"/>
    </source>
</evidence>
<keyword evidence="12" id="KW-1185">Reference proteome</keyword>
<gene>
    <name evidence="11" type="ORF">PAN0_019d5803</name>
</gene>
<accession>A0A081CLM9</accession>
<evidence type="ECO:0000256" key="2">
    <source>
        <dbReference type="ARBA" id="ARBA00006897"/>
    </source>
</evidence>
<dbReference type="InterPro" id="IPR003675">
    <property type="entry name" value="Rce1/LyrA-like_dom"/>
</dbReference>
<dbReference type="EC" id="3.4.26.1" evidence="10"/>
<dbReference type="HOGENOM" id="CLU_049909_1_0_1"/>
<keyword evidence="8" id="KW-0472">Membrane</keyword>
<keyword evidence="5" id="KW-0378">Hydrolase</keyword>
<organism evidence="11 12">
    <name type="scientific">Pseudozyma antarctica</name>
    <name type="common">Yeast</name>
    <name type="synonym">Candida antarctica</name>
    <dbReference type="NCBI Taxonomy" id="84753"/>
    <lineage>
        <taxon>Eukaryota</taxon>
        <taxon>Fungi</taxon>
        <taxon>Dikarya</taxon>
        <taxon>Basidiomycota</taxon>
        <taxon>Ustilaginomycotina</taxon>
        <taxon>Ustilaginomycetes</taxon>
        <taxon>Ustilaginales</taxon>
        <taxon>Ustilaginaceae</taxon>
        <taxon>Moesziomyces</taxon>
    </lineage>
</organism>
<keyword evidence="7" id="KW-1133">Transmembrane helix</keyword>
<evidence type="ECO:0000256" key="10">
    <source>
        <dbReference type="ARBA" id="ARBA00049729"/>
    </source>
</evidence>
<comment type="catalytic activity">
    <reaction evidence="9">
        <text>Hydrolyzes the peptide bond -P2-(S-farnesyl or geranylgeranyl)C-P1'-P2'-P3'-COOH where P1' and P2' are amino acids with aliphatic sidechains and P3' is any C-terminal residue.</text>
        <dbReference type="EC" id="3.4.26.1"/>
    </reaction>
</comment>
<dbReference type="RefSeq" id="XP_014654223.1">
    <property type="nucleotide sequence ID" value="XM_014798737.1"/>
</dbReference>
<evidence type="ECO:0000256" key="3">
    <source>
        <dbReference type="ARBA" id="ARBA00022670"/>
    </source>
</evidence>
<evidence type="ECO:0000256" key="7">
    <source>
        <dbReference type="ARBA" id="ARBA00022989"/>
    </source>
</evidence>
<keyword evidence="3" id="KW-0645">Protease</keyword>